<evidence type="ECO:0000256" key="6">
    <source>
        <dbReference type="ARBA" id="ARBA00023034"/>
    </source>
</evidence>
<keyword evidence="11" id="KW-1185">Reference proteome</keyword>
<dbReference type="GO" id="GO:0015031">
    <property type="term" value="P:protein transport"/>
    <property type="evidence" value="ECO:0007669"/>
    <property type="project" value="UniProtKB-KW"/>
</dbReference>
<keyword evidence="4" id="KW-0813">Transport</keyword>
<dbReference type="AlphaFoldDB" id="A0A2T9YD68"/>
<evidence type="ECO:0000256" key="8">
    <source>
        <dbReference type="ARBA" id="ARBA00031347"/>
    </source>
</evidence>
<dbReference type="Pfam" id="PF04124">
    <property type="entry name" value="Dor1"/>
    <property type="match status" value="1"/>
</dbReference>
<dbReference type="PANTHER" id="PTHR21311:SF0">
    <property type="entry name" value="CONSERVED OLIGOMERIC GOLGI COMPLEX SUBUNIT 8"/>
    <property type="match status" value="1"/>
</dbReference>
<organism evidence="10 11">
    <name type="scientific">Furculomyces boomerangus</name>
    <dbReference type="NCBI Taxonomy" id="61424"/>
    <lineage>
        <taxon>Eukaryota</taxon>
        <taxon>Fungi</taxon>
        <taxon>Fungi incertae sedis</taxon>
        <taxon>Zoopagomycota</taxon>
        <taxon>Kickxellomycotina</taxon>
        <taxon>Harpellomycetes</taxon>
        <taxon>Harpellales</taxon>
        <taxon>Harpellaceae</taxon>
        <taxon>Furculomyces</taxon>
    </lineage>
</organism>
<gene>
    <name evidence="10" type="ORF">BB559_004720</name>
</gene>
<comment type="subcellular location">
    <subcellularLocation>
        <location evidence="1">Golgi apparatus membrane</location>
        <topology evidence="1">Peripheral membrane protein</topology>
    </subcellularLocation>
</comment>
<comment type="similarity">
    <text evidence="2">Belongs to the COG8 family.</text>
</comment>
<evidence type="ECO:0000256" key="7">
    <source>
        <dbReference type="ARBA" id="ARBA00023136"/>
    </source>
</evidence>
<protein>
    <recommendedName>
        <fullName evidence="3">Conserved oligomeric Golgi complex subunit 8</fullName>
    </recommendedName>
    <alternativeName>
        <fullName evidence="8">Component of oligomeric Golgi complex 8</fullName>
    </alternativeName>
</protein>
<keyword evidence="6" id="KW-0333">Golgi apparatus</keyword>
<keyword evidence="9" id="KW-0175">Coiled coil</keyword>
<evidence type="ECO:0000256" key="4">
    <source>
        <dbReference type="ARBA" id="ARBA00022448"/>
    </source>
</evidence>
<dbReference type="EMBL" id="MBFT01000491">
    <property type="protein sequence ID" value="PVU90283.1"/>
    <property type="molecule type" value="Genomic_DNA"/>
</dbReference>
<dbReference type="OrthoDB" id="5568655at2759"/>
<keyword evidence="5" id="KW-0653">Protein transport</keyword>
<accession>A0A2T9YD68</accession>
<name>A0A2T9YD68_9FUNG</name>
<comment type="caution">
    <text evidence="10">The sequence shown here is derived from an EMBL/GenBank/DDBJ whole genome shotgun (WGS) entry which is preliminary data.</text>
</comment>
<dbReference type="GO" id="GO:0017119">
    <property type="term" value="C:Golgi transport complex"/>
    <property type="evidence" value="ECO:0007669"/>
    <property type="project" value="InterPro"/>
</dbReference>
<evidence type="ECO:0000313" key="11">
    <source>
        <dbReference type="Proteomes" id="UP000245699"/>
    </source>
</evidence>
<evidence type="ECO:0000256" key="5">
    <source>
        <dbReference type="ARBA" id="ARBA00022927"/>
    </source>
</evidence>
<keyword evidence="7" id="KW-0472">Membrane</keyword>
<dbReference type="GO" id="GO:0006891">
    <property type="term" value="P:intra-Golgi vesicle-mediated transport"/>
    <property type="evidence" value="ECO:0007669"/>
    <property type="project" value="TreeGrafter"/>
</dbReference>
<dbReference type="PANTHER" id="PTHR21311">
    <property type="entry name" value="CONSERVED OLIGOMERIC GOLGI COMPLEX COMPONENT 8"/>
    <property type="match status" value="1"/>
</dbReference>
<evidence type="ECO:0000256" key="2">
    <source>
        <dbReference type="ARBA" id="ARBA00006419"/>
    </source>
</evidence>
<sequence>MQFHSRFQFADFESRSQYGSSVFPEGETRISNIDFETYKRLYSTLFPKSNSESHLKSNDYQSSADNLSKDDILNRIDLNLLNENPEDERRKMYHFKQLLELPLASLEMEPTLLKAEIQKNDTELSKLLYNEFEMDSTNNKFFKKSKKISTEEKDGQTNNLTNSLQNRESKNDTIFIDIYNLYENMEDSVKAIKNELEESEKKIPDIQKKSQNLLNVANNMNKSRGLARKLTEQQDLIIQLIEIPKRIRQYLLSGRYQEAIDVYRNTAEFCQDFLNQKEIYLSDLDTETQRDSDVSFDNHNRSKQYQPIQKTLKEHNNNPPNSKESKSFLIVKALVENILKKLKNEFYGLILRMFSELSNSTYTYRKSIIHNYSTTPTLQPSHPFGIKSPSRSNISLTEYSPKFTPDSPVLLGNQEGRSKITKINAPKSSQRLSITLEVISILRQTNCFSEEEIRMIYLQTQSKSWENSLISLGLGNILDIPLSTTLDYTFDSGQNKSNAHSSSISEISSPKENSASSNRLFVSGLTSTNKLSNSPVSKYRGRVNSTPGASKPGINASTIGQSLENYIEAFSEWILDLKYQYEIIFLNSSDNSLQKTNNIHNSDSNHCNNTCSLFNSLVAYSCSTVVKTFKSNVTFVANDEKAILSLVDCCGWVGKRLSSSGLDFLRPAIMPILCEMTLSAIIGNACSSINNANETIGKFSEELKNFDMLNTKNIQKSQTPTKGMGVELKRIQSKPPVNRIVSTNRSKLCLPEKIKSAIHEIILYNKSRKGYKKATDLTFKVDDSASENPSSEHEYAEAELKGVKSWNEILQMHRISGVDILQYPSIASVYHAFRKATLSLNSFLLSDAFASSTSDYLGGDNQDNSSYVPSKTSILEAFALCFECELMRNAQEWVSFYESLCQDSLDSTENLNDGIDTNKDINSPKANSKATKEIVSECCAVYLFGLVRYVLDFFEETMLSLSLESITTDNKFTIGSKKGLLDGKSGSASSPHTFFDFEDILLMLSPAIYSGDFYELGDN</sequence>
<evidence type="ECO:0000256" key="9">
    <source>
        <dbReference type="SAM" id="Coils"/>
    </source>
</evidence>
<feature type="coiled-coil region" evidence="9">
    <location>
        <begin position="182"/>
        <end position="209"/>
    </location>
</feature>
<proteinExistence type="inferred from homology"/>
<reference evidence="10 11" key="1">
    <citation type="journal article" date="2018" name="MBio">
        <title>Comparative Genomics Reveals the Core Gene Toolbox for the Fungus-Insect Symbiosis.</title>
        <authorList>
            <person name="Wang Y."/>
            <person name="Stata M."/>
            <person name="Wang W."/>
            <person name="Stajich J.E."/>
            <person name="White M.M."/>
            <person name="Moncalvo J.M."/>
        </authorList>
    </citation>
    <scope>NUCLEOTIDE SEQUENCE [LARGE SCALE GENOMIC DNA]</scope>
    <source>
        <strain evidence="10 11">AUS-77-4</strain>
    </source>
</reference>
<evidence type="ECO:0000256" key="3">
    <source>
        <dbReference type="ARBA" id="ARBA00020983"/>
    </source>
</evidence>
<evidence type="ECO:0000313" key="10">
    <source>
        <dbReference type="EMBL" id="PVU90283.1"/>
    </source>
</evidence>
<dbReference type="InterPro" id="IPR007255">
    <property type="entry name" value="COG8"/>
</dbReference>
<dbReference type="GO" id="GO:0000139">
    <property type="term" value="C:Golgi membrane"/>
    <property type="evidence" value="ECO:0007669"/>
    <property type="project" value="UniProtKB-SubCell"/>
</dbReference>
<dbReference type="Proteomes" id="UP000245699">
    <property type="component" value="Unassembled WGS sequence"/>
</dbReference>
<evidence type="ECO:0000256" key="1">
    <source>
        <dbReference type="ARBA" id="ARBA00004395"/>
    </source>
</evidence>